<dbReference type="InterPro" id="IPR013783">
    <property type="entry name" value="Ig-like_fold"/>
</dbReference>
<dbReference type="GO" id="GO:0005975">
    <property type="term" value="P:carbohydrate metabolic process"/>
    <property type="evidence" value="ECO:0007669"/>
    <property type="project" value="InterPro"/>
</dbReference>
<reference evidence="5" key="2">
    <citation type="submission" date="2024-04" db="EMBL/GenBank/DDBJ databases">
        <authorList>
            <person name="Chen Y."/>
            <person name="Shah S."/>
            <person name="Dougan E. K."/>
            <person name="Thang M."/>
            <person name="Chan C."/>
        </authorList>
    </citation>
    <scope>NUCLEOTIDE SEQUENCE [LARGE SCALE GENOMIC DNA]</scope>
</reference>
<evidence type="ECO:0000259" key="3">
    <source>
        <dbReference type="SMART" id="SM00642"/>
    </source>
</evidence>
<dbReference type="SUPFAM" id="SSF51445">
    <property type="entry name" value="(Trans)glycosidases"/>
    <property type="match status" value="1"/>
</dbReference>
<dbReference type="InterPro" id="IPR017853">
    <property type="entry name" value="GH"/>
</dbReference>
<dbReference type="Gene3D" id="2.60.40.10">
    <property type="entry name" value="Immunoglobulins"/>
    <property type="match status" value="1"/>
</dbReference>
<dbReference type="PANTHER" id="PTHR43002">
    <property type="entry name" value="GLYCOGEN DEBRANCHING ENZYME"/>
    <property type="match status" value="1"/>
</dbReference>
<organism evidence="4">
    <name type="scientific">Cladocopium goreaui</name>
    <dbReference type="NCBI Taxonomy" id="2562237"/>
    <lineage>
        <taxon>Eukaryota</taxon>
        <taxon>Sar</taxon>
        <taxon>Alveolata</taxon>
        <taxon>Dinophyceae</taxon>
        <taxon>Suessiales</taxon>
        <taxon>Symbiodiniaceae</taxon>
        <taxon>Cladocopium</taxon>
    </lineage>
</organism>
<feature type="region of interest" description="Disordered" evidence="2">
    <location>
        <begin position="91"/>
        <end position="110"/>
    </location>
</feature>
<dbReference type="SUPFAM" id="SSF51011">
    <property type="entry name" value="Glycosyl hydrolase domain"/>
    <property type="match status" value="1"/>
</dbReference>
<sequence>MALCVPPLMRGNMTMTAKNIARITRLNWKGLRNYGKRCGVTTCKLSRIEAAKVKTFMLRASQSVESLELRVDEVGSKANALAAEAREELEELNRRRKRDKTSAENESGQFFGMHLPEGTLTVHFHVSVRVRCLHPDLGLHVWGPAVPQSSRIPKTRSKAGLHGFGESFHLKLAKPSTEGTMPSDFALGLSLKEGDQAFGQAELNFSQLAESKEIWIVNDRVLLKEPDPTMVPVGDFHQQKARAHWLSSGCIALRFDWYMHWHPKQKPMHFWTRSEDTQFQFFLHASGAELQDCGSDGVQGGQCWKLTPQQRLAAEDLTNTNVPFLAGCLRLTVPKEVDPREACKQKLAVSIRDTNGKPVDCTGVQIGPLIDELFAYDGPLGCSSVSGVDAKEDSASMEFALWAPSAVKVDLILTEDPFLNAGNFLEEGFSESTSKVSLQPMHRRLRSADDGVWRCRGTPDCWGKFYVYRIYAYHPSTGKFQTTVTPDPYSNACAADASWSMVCHLPTWKEVLPDDVKSWCDHSFLPLQEDAAIYELHVRDFSMSDPKVSQPFRGKYLAFAEENSLGNQHLRRLAESGISHVQLLPTYDFGSVPENLADRVDPPAMDPQAADAEEPQEAIAEVADRDSFNWGYDPVLYNVPEGSYASNPNNGSRIKEFREMISALHKKKLGVVMDVVFNHTLGSGPENPKSVLDKCVPGYYHRRAEDGSYEHSTCANNTATERYMMGRLVCDSVLHWVTQYQVDGFRFDLMGHIPLKVMRKVRDLLDSLRLDMHGIDGRKIMLYGEGWEFGEVANGQRGQVAVQQQLAGSKIGAFNDRIRDSTLGGSPFTDPRLQSFATGLLKPITGGPDQGSVRDQETRLRKAQDTIRISLAGSLKEFSFQNFHGETRQGDQHFNEALAYTDQPVEAINYVSAHDNETLFDNSVWKMPPGCFSPTERMRGNWLATSLVALAHGVPFFHAGDELLRSKSLDRDSYNSGDWFNVLDFSGEKSAFGVGLPPKGKNGHHWDMMRPLLRDSEVRPTVEMVEATKAKFCELLRLRRSTALIGLHDAKHIKEKVNFPGCGPLQKLGLIVMQICNDAPDKPMLCSSFARVVIVFWAGFETAKVSVPRADPRLNGGKLPLRLHPLQQESQDSMTRDAHLDGEHLVIPPQTTAVFVEPLADPK</sequence>
<accession>A0A9P1BLI3</accession>
<comment type="caution">
    <text evidence="4">The sequence shown here is derived from an EMBL/GenBank/DDBJ whole genome shotgun (WGS) entry which is preliminary data.</text>
</comment>
<evidence type="ECO:0000256" key="2">
    <source>
        <dbReference type="SAM" id="MobiDB-lite"/>
    </source>
</evidence>
<dbReference type="InterPro" id="IPR011839">
    <property type="entry name" value="Pullul_strch"/>
</dbReference>
<gene>
    <name evidence="4" type="ORF">C1SCF055_LOCUS3241</name>
</gene>
<evidence type="ECO:0000313" key="4">
    <source>
        <dbReference type="EMBL" id="CAI3974875.1"/>
    </source>
</evidence>
<dbReference type="EMBL" id="CAMXCT030000165">
    <property type="protein sequence ID" value="CAL4762187.1"/>
    <property type="molecule type" value="Genomic_DNA"/>
</dbReference>
<dbReference type="InterPro" id="IPR024561">
    <property type="entry name" value="Pullul_strch_C"/>
</dbReference>
<evidence type="ECO:0000256" key="1">
    <source>
        <dbReference type="ARBA" id="ARBA00008061"/>
    </source>
</evidence>
<dbReference type="Pfam" id="PF11852">
    <property type="entry name" value="Pullul_strch_C"/>
    <property type="match status" value="1"/>
</dbReference>
<dbReference type="SUPFAM" id="SSF81296">
    <property type="entry name" value="E set domains"/>
    <property type="match status" value="2"/>
</dbReference>
<dbReference type="OrthoDB" id="204980at2759"/>
<dbReference type="GO" id="GO:0051060">
    <property type="term" value="F:pullulanase activity"/>
    <property type="evidence" value="ECO:0007669"/>
    <property type="project" value="InterPro"/>
</dbReference>
<evidence type="ECO:0000313" key="5">
    <source>
        <dbReference type="EMBL" id="CAL1128250.1"/>
    </source>
</evidence>
<dbReference type="AlphaFoldDB" id="A0A9P1BLI3"/>
<dbReference type="InterPro" id="IPR013780">
    <property type="entry name" value="Glyco_hydro_b"/>
</dbReference>
<dbReference type="InterPro" id="IPR040671">
    <property type="entry name" value="Pullulanase_N2"/>
</dbReference>
<dbReference type="Gene3D" id="2.60.40.1130">
    <property type="entry name" value="Rab geranylgeranyltransferase alpha-subunit, insert domain"/>
    <property type="match status" value="1"/>
</dbReference>
<dbReference type="NCBIfam" id="TIGR02103">
    <property type="entry name" value="pullul_strch"/>
    <property type="match status" value="1"/>
</dbReference>
<dbReference type="Proteomes" id="UP001152797">
    <property type="component" value="Unassembled WGS sequence"/>
</dbReference>
<dbReference type="Gene3D" id="2.60.40.1180">
    <property type="entry name" value="Golgi alpha-mannosidase II"/>
    <property type="match status" value="1"/>
</dbReference>
<evidence type="ECO:0000313" key="6">
    <source>
        <dbReference type="EMBL" id="CAL4762187.1"/>
    </source>
</evidence>
<dbReference type="CDD" id="cd11341">
    <property type="entry name" value="AmyAc_Pullulanase_LD-like"/>
    <property type="match status" value="1"/>
</dbReference>
<protein>
    <submittedName>
        <fullName evidence="6">Pullulanase 1, chloroplastic (AtPU1) (Protei n LIMIT DEXTRINASE) (AtLDA)</fullName>
    </submittedName>
</protein>
<dbReference type="Gene3D" id="3.20.20.80">
    <property type="entry name" value="Glycosidases"/>
    <property type="match status" value="1"/>
</dbReference>
<reference evidence="4" key="1">
    <citation type="submission" date="2022-10" db="EMBL/GenBank/DDBJ databases">
        <authorList>
            <person name="Chen Y."/>
            <person name="Dougan E. K."/>
            <person name="Chan C."/>
            <person name="Rhodes N."/>
            <person name="Thang M."/>
        </authorList>
    </citation>
    <scope>NUCLEOTIDE SEQUENCE</scope>
</reference>
<feature type="domain" description="Glycosyl hydrolase family 13 catalytic" evidence="3">
    <location>
        <begin position="626"/>
        <end position="989"/>
    </location>
</feature>
<dbReference type="InterPro" id="IPR014756">
    <property type="entry name" value="Ig_E-set"/>
</dbReference>
<dbReference type="SMART" id="SM00642">
    <property type="entry name" value="Aamy"/>
    <property type="match status" value="1"/>
</dbReference>
<comment type="similarity">
    <text evidence="1">Belongs to the glycosyl hydrolase 13 family.</text>
</comment>
<name>A0A9P1BLI3_9DINO</name>
<dbReference type="InterPro" id="IPR006047">
    <property type="entry name" value="GH13_cat_dom"/>
</dbReference>
<dbReference type="Pfam" id="PF17967">
    <property type="entry name" value="Pullulanase_N2"/>
    <property type="match status" value="1"/>
</dbReference>
<keyword evidence="7" id="KW-1185">Reference proteome</keyword>
<dbReference type="EMBL" id="CAMXCT010000165">
    <property type="protein sequence ID" value="CAI3974875.1"/>
    <property type="molecule type" value="Genomic_DNA"/>
</dbReference>
<dbReference type="EMBL" id="CAMXCT020000165">
    <property type="protein sequence ID" value="CAL1128250.1"/>
    <property type="molecule type" value="Genomic_DNA"/>
</dbReference>
<evidence type="ECO:0000313" key="7">
    <source>
        <dbReference type="Proteomes" id="UP001152797"/>
    </source>
</evidence>
<proteinExistence type="inferred from homology"/>